<dbReference type="Gene3D" id="3.40.50.970">
    <property type="match status" value="2"/>
</dbReference>
<keyword evidence="2 6" id="KW-0479">Metal-binding</keyword>
<dbReference type="Gene3D" id="3.40.50.1220">
    <property type="entry name" value="TPP-binding domain"/>
    <property type="match status" value="1"/>
</dbReference>
<evidence type="ECO:0000256" key="6">
    <source>
        <dbReference type="HAMAP-Rule" id="MF_01659"/>
    </source>
</evidence>
<organism evidence="9 10">
    <name type="scientific">Echinicola jeungdonensis</name>
    <dbReference type="NCBI Taxonomy" id="709343"/>
    <lineage>
        <taxon>Bacteria</taxon>
        <taxon>Pseudomonadati</taxon>
        <taxon>Bacteroidota</taxon>
        <taxon>Cytophagia</taxon>
        <taxon>Cytophagales</taxon>
        <taxon>Cyclobacteriaceae</taxon>
        <taxon>Echinicola</taxon>
    </lineage>
</organism>
<evidence type="ECO:0000259" key="8">
    <source>
        <dbReference type="Pfam" id="PF16582"/>
    </source>
</evidence>
<evidence type="ECO:0000256" key="4">
    <source>
        <dbReference type="ARBA" id="ARBA00023052"/>
    </source>
</evidence>
<evidence type="ECO:0000313" key="9">
    <source>
        <dbReference type="EMBL" id="MFB9211586.1"/>
    </source>
</evidence>
<dbReference type="PANTHER" id="PTHR42916">
    <property type="entry name" value="2-SUCCINYL-5-ENOLPYRUVYL-6-HYDROXY-3-CYCLOHEXENE-1-CARBOXYLATE SYNTHASE"/>
    <property type="match status" value="1"/>
</dbReference>
<evidence type="ECO:0000256" key="1">
    <source>
        <dbReference type="ARBA" id="ARBA00022679"/>
    </source>
</evidence>
<keyword evidence="4 6" id="KW-0786">Thiamine pyrophosphate</keyword>
<dbReference type="InterPro" id="IPR004433">
    <property type="entry name" value="MenaQ_synth_MenD"/>
</dbReference>
<reference evidence="9 10" key="1">
    <citation type="submission" date="2024-09" db="EMBL/GenBank/DDBJ databases">
        <authorList>
            <person name="Sun Q."/>
            <person name="Mori K."/>
        </authorList>
    </citation>
    <scope>NUCLEOTIDE SEQUENCE [LARGE SCALE GENOMIC DNA]</scope>
    <source>
        <strain evidence="9 10">CECT 7682</strain>
    </source>
</reference>
<evidence type="ECO:0000256" key="3">
    <source>
        <dbReference type="ARBA" id="ARBA00022842"/>
    </source>
</evidence>
<dbReference type="HAMAP" id="MF_01659">
    <property type="entry name" value="MenD"/>
    <property type="match status" value="1"/>
</dbReference>
<keyword evidence="6" id="KW-0474">Menaquinone biosynthesis</keyword>
<name>A0ABV5J4F3_9BACT</name>
<dbReference type="InterPro" id="IPR032264">
    <property type="entry name" value="MenD_middle"/>
</dbReference>
<keyword evidence="5 6" id="KW-0464">Manganese</keyword>
<dbReference type="InterPro" id="IPR029061">
    <property type="entry name" value="THDP-binding"/>
</dbReference>
<dbReference type="Pfam" id="PF16582">
    <property type="entry name" value="TPP_enzyme_M_2"/>
    <property type="match status" value="1"/>
</dbReference>
<evidence type="ECO:0000313" key="10">
    <source>
        <dbReference type="Proteomes" id="UP001589654"/>
    </source>
</evidence>
<sequence length="564" mass="63977">MTLQPIIDLAAICAKKGIKNAILSPGSRCAPITLAFARHPEMHCRTISDERSAAFIALGMAQQLKKPVVLVCTSGTAALNYAPAIAEAYFQQIPLLVVTADRPKEWIDQWDGQTIRQEKLYGQHIKKDYVFPTGYSLKDEQWHAHRISNEAINAAMAFPQGPVHINIPLREPFYPENGEDFNYSNNIKLVQELRGTTLLPEEGLIKVKNALDKFQRILIVPGQQSPNENIGNLLNQLAKDQKAVVVTDTICNLQSKETINFHDQFLQVVPELDSFKPDLIISFGKSIISKSLKQFLRSSSASHWHIQPEGYFPDTYQSLSCQIHTQPEYFLQFLLDNLKVADQLFIESWKEANYLMGKALEKHLSNAPFGEWKAIFQALKHIPAPSKMHLANSMAVRYVNFLGPRKQEIICNRGTSGIDGSNSMAVGCTFTTKEFVTLITGDMAFFYDRNAYWHNYPVSNLRVILLNNHAGGIFRIIDGPSKQPELEEFFETQQALNAEHLAKEFGFRYYTAQNESEVEEVMEQFYHPSIHPKILEISTDSKTNTGILKTIKRQLKEEFILFPK</sequence>
<comment type="pathway">
    <text evidence="6">Quinol/quinone metabolism; menaquinone biosynthesis.</text>
</comment>
<dbReference type="PANTHER" id="PTHR42916:SF1">
    <property type="entry name" value="PROTEIN PHYLLO, CHLOROPLASTIC"/>
    <property type="match status" value="1"/>
</dbReference>
<dbReference type="EC" id="2.2.1.9" evidence="6"/>
<dbReference type="PIRSF" id="PIRSF004983">
    <property type="entry name" value="MenD"/>
    <property type="match status" value="1"/>
</dbReference>
<keyword evidence="1 6" id="KW-0808">Transferase</keyword>
<accession>A0ABV5J4F3</accession>
<dbReference type="InterPro" id="IPR012001">
    <property type="entry name" value="Thiamin_PyroP_enz_TPP-bd_dom"/>
</dbReference>
<dbReference type="NCBIfam" id="TIGR00173">
    <property type="entry name" value="menD"/>
    <property type="match status" value="1"/>
</dbReference>
<proteinExistence type="inferred from homology"/>
<comment type="caution">
    <text evidence="9">The sequence shown here is derived from an EMBL/GenBank/DDBJ whole genome shotgun (WGS) entry which is preliminary data.</text>
</comment>
<comment type="function">
    <text evidence="6">Catalyzes the thiamine diphosphate-dependent decarboxylation of 2-oxoglutarate and the subsequent addition of the resulting succinic semialdehyde-thiamine pyrophosphate anion to isochorismate to yield 2-succinyl-5-enolpyruvyl-6-hydroxy-3-cyclohexene-1-carboxylate (SEPHCHC).</text>
</comment>
<evidence type="ECO:0000259" key="7">
    <source>
        <dbReference type="Pfam" id="PF02776"/>
    </source>
</evidence>
<comment type="cofactor">
    <cofactor evidence="6">
        <name>thiamine diphosphate</name>
        <dbReference type="ChEBI" id="CHEBI:58937"/>
    </cofactor>
    <text evidence="6">Binds 1 thiamine pyrophosphate per subunit.</text>
</comment>
<comment type="cofactor">
    <cofactor evidence="6">
        <name>Mg(2+)</name>
        <dbReference type="ChEBI" id="CHEBI:18420"/>
    </cofactor>
    <cofactor evidence="6">
        <name>Mn(2+)</name>
        <dbReference type="ChEBI" id="CHEBI:29035"/>
    </cofactor>
</comment>
<keyword evidence="10" id="KW-1185">Reference proteome</keyword>
<comment type="subunit">
    <text evidence="6">Homodimer.</text>
</comment>
<gene>
    <name evidence="6 9" type="primary">menD</name>
    <name evidence="9" type="ORF">ACFFUR_07200</name>
</gene>
<dbReference type="RefSeq" id="WP_290248549.1">
    <property type="nucleotide sequence ID" value="NZ_JAUFQT010000001.1"/>
</dbReference>
<dbReference type="SUPFAM" id="SSF52518">
    <property type="entry name" value="Thiamin diphosphate-binding fold (THDP-binding)"/>
    <property type="match status" value="2"/>
</dbReference>
<dbReference type="Pfam" id="PF02776">
    <property type="entry name" value="TPP_enzyme_N"/>
    <property type="match status" value="1"/>
</dbReference>
<evidence type="ECO:0000256" key="5">
    <source>
        <dbReference type="ARBA" id="ARBA00023211"/>
    </source>
</evidence>
<dbReference type="CDD" id="cd07037">
    <property type="entry name" value="TPP_PYR_MenD"/>
    <property type="match status" value="1"/>
</dbReference>
<dbReference type="CDD" id="cd02009">
    <property type="entry name" value="TPP_SHCHC_synthase"/>
    <property type="match status" value="1"/>
</dbReference>
<feature type="domain" description="Menaquinone biosynthesis protein MenD middle" evidence="8">
    <location>
        <begin position="217"/>
        <end position="373"/>
    </location>
</feature>
<evidence type="ECO:0000256" key="2">
    <source>
        <dbReference type="ARBA" id="ARBA00022723"/>
    </source>
</evidence>
<comment type="catalytic activity">
    <reaction evidence="6">
        <text>isochorismate + 2-oxoglutarate + H(+) = 5-enolpyruvoyl-6-hydroxy-2-succinyl-cyclohex-3-ene-1-carboxylate + CO2</text>
        <dbReference type="Rhea" id="RHEA:25593"/>
        <dbReference type="ChEBI" id="CHEBI:15378"/>
        <dbReference type="ChEBI" id="CHEBI:16526"/>
        <dbReference type="ChEBI" id="CHEBI:16810"/>
        <dbReference type="ChEBI" id="CHEBI:29780"/>
        <dbReference type="ChEBI" id="CHEBI:58818"/>
        <dbReference type="EC" id="2.2.1.9"/>
    </reaction>
</comment>
<dbReference type="GO" id="GO:0070204">
    <property type="term" value="F:2-succinyl-5-enolpyruvyl-6-hydroxy-3-cyclohexene-1-carboxylic-acid synthase activity"/>
    <property type="evidence" value="ECO:0007669"/>
    <property type="project" value="UniProtKB-EC"/>
</dbReference>
<protein>
    <recommendedName>
        <fullName evidence="6">2-succinyl-5-enolpyruvyl-6-hydroxy-3-cyclohexene-1-carboxylate synthase</fullName>
        <shortName evidence="6">SEPHCHC synthase</shortName>
        <ecNumber evidence="6">2.2.1.9</ecNumber>
    </recommendedName>
    <alternativeName>
        <fullName evidence="6">Menaquinone biosynthesis protein MenD</fullName>
    </alternativeName>
</protein>
<feature type="domain" description="Thiamine pyrophosphate enzyme N-terminal TPP-binding" evidence="7">
    <location>
        <begin position="9"/>
        <end position="116"/>
    </location>
</feature>
<keyword evidence="3 6" id="KW-0460">Magnesium</keyword>
<comment type="similarity">
    <text evidence="6">Belongs to the TPP enzyme family. MenD subfamily.</text>
</comment>
<dbReference type="EMBL" id="JBHMEW010000051">
    <property type="protein sequence ID" value="MFB9211586.1"/>
    <property type="molecule type" value="Genomic_DNA"/>
</dbReference>
<comment type="pathway">
    <text evidence="6">Quinol/quinone metabolism; 1,4-dihydroxy-2-naphthoate biosynthesis; 1,4-dihydroxy-2-naphthoate from chorismate: step 2/7.</text>
</comment>
<dbReference type="Proteomes" id="UP001589654">
    <property type="component" value="Unassembled WGS sequence"/>
</dbReference>